<dbReference type="PROSITE" id="PS50949">
    <property type="entry name" value="HTH_GNTR"/>
    <property type="match status" value="1"/>
</dbReference>
<dbReference type="Pfam" id="PF07702">
    <property type="entry name" value="UTRA"/>
    <property type="match status" value="1"/>
</dbReference>
<sequence>MDFERKRGEALWSQIANALARDIREGVYPHDTRLPTEARLAQGYGVNRHTVRRALEELAKARIIRTEHGRGSFVAEEVLDYRIGQRPRFSEWVRGHNRTPLGDILMLEETALDTLPEATAAAEALRLAPAQPVILLERIGSADSTPISLSRHIFPARALPGLLEALRHSGSITAALAALGIADYTRKWTRVCARQPDAREARLLRMARSDALLATESLNIAEGGAPIEFGLSIYPAPRVQLVFEP</sequence>
<dbReference type="STRING" id="349163.Acry_2920"/>
<dbReference type="InterPro" id="IPR036388">
    <property type="entry name" value="WH-like_DNA-bd_sf"/>
</dbReference>
<name>A5G2M8_ACICJ</name>
<dbReference type="Pfam" id="PF00392">
    <property type="entry name" value="GntR"/>
    <property type="match status" value="1"/>
</dbReference>
<reference evidence="5 6" key="1">
    <citation type="submission" date="2007-05" db="EMBL/GenBank/DDBJ databases">
        <title>Complete sequence of chromosome of Acidiphilium cryptum JF-5.</title>
        <authorList>
            <consortium name="US DOE Joint Genome Institute"/>
            <person name="Copeland A."/>
            <person name="Lucas S."/>
            <person name="Lapidus A."/>
            <person name="Barry K."/>
            <person name="Detter J.C."/>
            <person name="Glavina del Rio T."/>
            <person name="Hammon N."/>
            <person name="Israni S."/>
            <person name="Dalin E."/>
            <person name="Tice H."/>
            <person name="Pitluck S."/>
            <person name="Sims D."/>
            <person name="Brettin T."/>
            <person name="Bruce D."/>
            <person name="Han C."/>
            <person name="Schmutz J."/>
            <person name="Larimer F."/>
            <person name="Land M."/>
            <person name="Hauser L."/>
            <person name="Kyrpides N."/>
            <person name="Kim E."/>
            <person name="Magnuson T."/>
            <person name="Richardson P."/>
        </authorList>
    </citation>
    <scope>NUCLEOTIDE SEQUENCE [LARGE SCALE GENOMIC DNA]</scope>
    <source>
        <strain evidence="5 6">JF-5</strain>
    </source>
</reference>
<dbReference type="CDD" id="cd07377">
    <property type="entry name" value="WHTH_GntR"/>
    <property type="match status" value="1"/>
</dbReference>
<dbReference type="InterPro" id="IPR012702">
    <property type="entry name" value="CP_lyase_PhnF"/>
</dbReference>
<dbReference type="InterPro" id="IPR011663">
    <property type="entry name" value="UTRA"/>
</dbReference>
<protein>
    <submittedName>
        <fullName evidence="5">Transcriptional regulator, GntR family</fullName>
    </submittedName>
</protein>
<dbReference type="InterPro" id="IPR036390">
    <property type="entry name" value="WH_DNA-bd_sf"/>
</dbReference>
<keyword evidence="2" id="KW-0238">DNA-binding</keyword>
<dbReference type="PANTHER" id="PTHR44846:SF1">
    <property type="entry name" value="MANNOSYL-D-GLYCERATE TRANSPORT_METABOLISM SYSTEM REPRESSOR MNGR-RELATED"/>
    <property type="match status" value="1"/>
</dbReference>
<dbReference type="SUPFAM" id="SSF64288">
    <property type="entry name" value="Chorismate lyase-like"/>
    <property type="match status" value="1"/>
</dbReference>
<keyword evidence="3" id="KW-0804">Transcription</keyword>
<dbReference type="InterPro" id="IPR000524">
    <property type="entry name" value="Tscrpt_reg_HTH_GntR"/>
</dbReference>
<proteinExistence type="predicted"/>
<keyword evidence="1" id="KW-0805">Transcription regulation</keyword>
<gene>
    <name evidence="5" type="ordered locus">Acry_2920</name>
</gene>
<evidence type="ECO:0000256" key="2">
    <source>
        <dbReference type="ARBA" id="ARBA00023125"/>
    </source>
</evidence>
<dbReference type="EMBL" id="CP000697">
    <property type="protein sequence ID" value="ABQ32110.1"/>
    <property type="molecule type" value="Genomic_DNA"/>
</dbReference>
<dbReference type="KEGG" id="acr:Acry_2920"/>
<dbReference type="Gene3D" id="3.40.1410.10">
    <property type="entry name" value="Chorismate lyase-like"/>
    <property type="match status" value="1"/>
</dbReference>
<evidence type="ECO:0000313" key="6">
    <source>
        <dbReference type="Proteomes" id="UP000000245"/>
    </source>
</evidence>
<dbReference type="Gene3D" id="1.10.10.10">
    <property type="entry name" value="Winged helix-like DNA-binding domain superfamily/Winged helix DNA-binding domain"/>
    <property type="match status" value="1"/>
</dbReference>
<dbReference type="GO" id="GO:0003700">
    <property type="term" value="F:DNA-binding transcription factor activity"/>
    <property type="evidence" value="ECO:0007669"/>
    <property type="project" value="InterPro"/>
</dbReference>
<dbReference type="SMART" id="SM00345">
    <property type="entry name" value="HTH_GNTR"/>
    <property type="match status" value="1"/>
</dbReference>
<dbReference type="GO" id="GO:0003677">
    <property type="term" value="F:DNA binding"/>
    <property type="evidence" value="ECO:0007669"/>
    <property type="project" value="UniProtKB-KW"/>
</dbReference>
<evidence type="ECO:0000259" key="4">
    <source>
        <dbReference type="PROSITE" id="PS50949"/>
    </source>
</evidence>
<organism evidence="5 6">
    <name type="scientific">Acidiphilium cryptum (strain JF-5)</name>
    <dbReference type="NCBI Taxonomy" id="349163"/>
    <lineage>
        <taxon>Bacteria</taxon>
        <taxon>Pseudomonadati</taxon>
        <taxon>Pseudomonadota</taxon>
        <taxon>Alphaproteobacteria</taxon>
        <taxon>Acetobacterales</taxon>
        <taxon>Acidocellaceae</taxon>
        <taxon>Acidiphilium</taxon>
    </lineage>
</organism>
<evidence type="ECO:0000313" key="5">
    <source>
        <dbReference type="EMBL" id="ABQ32110.1"/>
    </source>
</evidence>
<accession>A5G2M8</accession>
<dbReference type="InterPro" id="IPR028978">
    <property type="entry name" value="Chorismate_lyase_/UTRA_dom_sf"/>
</dbReference>
<dbReference type="SUPFAM" id="SSF46785">
    <property type="entry name" value="Winged helix' DNA-binding domain"/>
    <property type="match status" value="1"/>
</dbReference>
<dbReference type="PANTHER" id="PTHR44846">
    <property type="entry name" value="MANNOSYL-D-GLYCERATE TRANSPORT/METABOLISM SYSTEM REPRESSOR MNGR-RELATED"/>
    <property type="match status" value="1"/>
</dbReference>
<dbReference type="Proteomes" id="UP000000245">
    <property type="component" value="Chromosome"/>
</dbReference>
<evidence type="ECO:0000256" key="3">
    <source>
        <dbReference type="ARBA" id="ARBA00023163"/>
    </source>
</evidence>
<dbReference type="PRINTS" id="PR00035">
    <property type="entry name" value="HTHGNTR"/>
</dbReference>
<dbReference type="SMART" id="SM00866">
    <property type="entry name" value="UTRA"/>
    <property type="match status" value="1"/>
</dbReference>
<evidence type="ECO:0000256" key="1">
    <source>
        <dbReference type="ARBA" id="ARBA00023015"/>
    </source>
</evidence>
<dbReference type="eggNOG" id="COG2188">
    <property type="taxonomic scope" value="Bacteria"/>
</dbReference>
<dbReference type="GO" id="GO:0045892">
    <property type="term" value="P:negative regulation of DNA-templated transcription"/>
    <property type="evidence" value="ECO:0007669"/>
    <property type="project" value="TreeGrafter"/>
</dbReference>
<dbReference type="RefSeq" id="WP_012040413.1">
    <property type="nucleotide sequence ID" value="NC_009484.1"/>
</dbReference>
<keyword evidence="6" id="KW-1185">Reference proteome</keyword>
<dbReference type="AlphaFoldDB" id="A5G2M8"/>
<dbReference type="NCBIfam" id="TIGR02325">
    <property type="entry name" value="C_P_lyase_phnF"/>
    <property type="match status" value="1"/>
</dbReference>
<dbReference type="InterPro" id="IPR050679">
    <property type="entry name" value="Bact_HTH_transcr_reg"/>
</dbReference>
<feature type="domain" description="HTH gntR-type" evidence="4">
    <location>
        <begin position="9"/>
        <end position="77"/>
    </location>
</feature>
<dbReference type="HOGENOM" id="CLU_063236_2_2_5"/>